<evidence type="ECO:0000313" key="4">
    <source>
        <dbReference type="Proteomes" id="UP001595783"/>
    </source>
</evidence>
<comment type="caution">
    <text evidence="3">The sequence shown here is derived from an EMBL/GenBank/DDBJ whole genome shotgun (WGS) entry which is preliminary data.</text>
</comment>
<sequence>MPSLKDLHAFLEALSPLSLQESWDHCGLNLGSLDREYQHLIISLEATMQLAKQAPNHSVILTHHPLFFKSFKTFNPDFYPYNIAQILIEKSCSLLAWHTNFDKTHLNAHFAKLLGFEHLHADGMALVGAIPPTPLAKLAKGVQDKLNLPYVRYVCASPSISALAIVCGAGCGYLQELKSVPKNLCLITGDIKHHDGMAAKSMGISLIEVPHYESEKHFVPLMADLLAPIMPSAQLFDCQGVFGMLTQ</sequence>
<dbReference type="Proteomes" id="UP001595783">
    <property type="component" value="Unassembled WGS sequence"/>
</dbReference>
<dbReference type="PANTHER" id="PTHR13799:SF14">
    <property type="entry name" value="GTP CYCLOHYDROLASE 1 TYPE 2 HOMOLOG"/>
    <property type="match status" value="1"/>
</dbReference>
<accession>A0ABV7ZIP6</accession>
<dbReference type="EMBL" id="JBHRZO010000009">
    <property type="protein sequence ID" value="MFC3847276.1"/>
    <property type="molecule type" value="Genomic_DNA"/>
</dbReference>
<protein>
    <submittedName>
        <fullName evidence="3">Nif3-like dinuclear metal center hexameric protein</fullName>
    </submittedName>
</protein>
<dbReference type="SUPFAM" id="SSF102705">
    <property type="entry name" value="NIF3 (NGG1p interacting factor 3)-like"/>
    <property type="match status" value="1"/>
</dbReference>
<reference evidence="4" key="1">
    <citation type="journal article" date="2019" name="Int. J. Syst. Evol. Microbiol.">
        <title>The Global Catalogue of Microorganisms (GCM) 10K type strain sequencing project: providing services to taxonomists for standard genome sequencing and annotation.</title>
        <authorList>
            <consortium name="The Broad Institute Genomics Platform"/>
            <consortium name="The Broad Institute Genome Sequencing Center for Infectious Disease"/>
            <person name="Wu L."/>
            <person name="Ma J."/>
        </authorList>
    </citation>
    <scope>NUCLEOTIDE SEQUENCE [LARGE SCALE GENOMIC DNA]</scope>
    <source>
        <strain evidence="4">CCUG 53816</strain>
    </source>
</reference>
<dbReference type="RefSeq" id="WP_104751524.1">
    <property type="nucleotide sequence ID" value="NZ_FZMF01000001.1"/>
</dbReference>
<gene>
    <name evidence="3" type="ORF">ACFOPX_01835</name>
</gene>
<comment type="similarity">
    <text evidence="1">Belongs to the GTP cyclohydrolase I type 2/NIF3 family.</text>
</comment>
<keyword evidence="4" id="KW-1185">Reference proteome</keyword>
<dbReference type="InterPro" id="IPR002678">
    <property type="entry name" value="DUF34/NIF3"/>
</dbReference>
<organism evidence="3 4">
    <name type="scientific">Helicobacter baculiformis</name>
    <dbReference type="NCBI Taxonomy" id="427351"/>
    <lineage>
        <taxon>Bacteria</taxon>
        <taxon>Pseudomonadati</taxon>
        <taxon>Campylobacterota</taxon>
        <taxon>Epsilonproteobacteria</taxon>
        <taxon>Campylobacterales</taxon>
        <taxon>Helicobacteraceae</taxon>
        <taxon>Helicobacter</taxon>
    </lineage>
</organism>
<proteinExistence type="inferred from homology"/>
<evidence type="ECO:0000256" key="1">
    <source>
        <dbReference type="ARBA" id="ARBA00006964"/>
    </source>
</evidence>
<evidence type="ECO:0000256" key="2">
    <source>
        <dbReference type="ARBA" id="ARBA00022723"/>
    </source>
</evidence>
<evidence type="ECO:0000313" key="3">
    <source>
        <dbReference type="EMBL" id="MFC3847276.1"/>
    </source>
</evidence>
<dbReference type="InterPro" id="IPR036069">
    <property type="entry name" value="DUF34/NIF3_sf"/>
</dbReference>
<dbReference type="NCBIfam" id="TIGR00486">
    <property type="entry name" value="YbgI_SA1388"/>
    <property type="match status" value="1"/>
</dbReference>
<name>A0ABV7ZIP6_9HELI</name>
<dbReference type="Pfam" id="PF01784">
    <property type="entry name" value="DUF34_NIF3"/>
    <property type="match status" value="1"/>
</dbReference>
<dbReference type="PANTHER" id="PTHR13799">
    <property type="entry name" value="NGG1 INTERACTING FACTOR 3"/>
    <property type="match status" value="1"/>
</dbReference>
<dbReference type="Gene3D" id="3.40.1390.30">
    <property type="entry name" value="NIF3 (NGG1p interacting factor 3)-like"/>
    <property type="match status" value="2"/>
</dbReference>
<keyword evidence="2" id="KW-0479">Metal-binding</keyword>